<dbReference type="PANTHER" id="PTHR24559">
    <property type="entry name" value="TRANSPOSON TY3-I GAG-POL POLYPROTEIN"/>
    <property type="match status" value="1"/>
</dbReference>
<gene>
    <name evidence="1" type="ORF">EPI10_011651</name>
</gene>
<organism evidence="1 2">
    <name type="scientific">Gossypium australe</name>
    <dbReference type="NCBI Taxonomy" id="47621"/>
    <lineage>
        <taxon>Eukaryota</taxon>
        <taxon>Viridiplantae</taxon>
        <taxon>Streptophyta</taxon>
        <taxon>Embryophyta</taxon>
        <taxon>Tracheophyta</taxon>
        <taxon>Spermatophyta</taxon>
        <taxon>Magnoliopsida</taxon>
        <taxon>eudicotyledons</taxon>
        <taxon>Gunneridae</taxon>
        <taxon>Pentapetalae</taxon>
        <taxon>rosids</taxon>
        <taxon>malvids</taxon>
        <taxon>Malvales</taxon>
        <taxon>Malvaceae</taxon>
        <taxon>Malvoideae</taxon>
        <taxon>Gossypium</taxon>
    </lineage>
</organism>
<sequence length="92" mass="10761">MIYSLKGAILFLKIDLQSDIDVPETTFKTRYGHYEFLVIHFKLTNAPATFMDMMNGVFQPHLNRACSTLKNLYYRQFIKNFLIIALPITKLL</sequence>
<accession>A0A5B6W7X4</accession>
<dbReference type="InterPro" id="IPR043128">
    <property type="entry name" value="Rev_trsase/Diguanyl_cyclase"/>
</dbReference>
<dbReference type="InterPro" id="IPR043502">
    <property type="entry name" value="DNA/RNA_pol_sf"/>
</dbReference>
<keyword evidence="1" id="KW-0695">RNA-directed DNA polymerase</keyword>
<dbReference type="Gene3D" id="3.30.70.270">
    <property type="match status" value="1"/>
</dbReference>
<dbReference type="OrthoDB" id="3250101at2759"/>
<evidence type="ECO:0000313" key="1">
    <source>
        <dbReference type="EMBL" id="KAA3477790.1"/>
    </source>
</evidence>
<comment type="caution">
    <text evidence="1">The sequence shown here is derived from an EMBL/GenBank/DDBJ whole genome shotgun (WGS) entry which is preliminary data.</text>
</comment>
<dbReference type="InterPro" id="IPR053134">
    <property type="entry name" value="RNA-dir_DNA_polymerase"/>
</dbReference>
<keyword evidence="1" id="KW-0808">Transferase</keyword>
<proteinExistence type="predicted"/>
<protein>
    <submittedName>
        <fullName evidence="1">RNA-directed DNA polymerase-like protein</fullName>
    </submittedName>
</protein>
<dbReference type="Proteomes" id="UP000325315">
    <property type="component" value="Unassembled WGS sequence"/>
</dbReference>
<dbReference type="GO" id="GO:0003964">
    <property type="term" value="F:RNA-directed DNA polymerase activity"/>
    <property type="evidence" value="ECO:0007669"/>
    <property type="project" value="UniProtKB-KW"/>
</dbReference>
<dbReference type="PANTHER" id="PTHR24559:SF444">
    <property type="entry name" value="REVERSE TRANSCRIPTASE DOMAIN-CONTAINING PROTEIN"/>
    <property type="match status" value="1"/>
</dbReference>
<keyword evidence="1" id="KW-0548">Nucleotidyltransferase</keyword>
<name>A0A5B6W7X4_9ROSI</name>
<evidence type="ECO:0000313" key="2">
    <source>
        <dbReference type="Proteomes" id="UP000325315"/>
    </source>
</evidence>
<dbReference type="AlphaFoldDB" id="A0A5B6W7X4"/>
<reference evidence="2" key="1">
    <citation type="journal article" date="2019" name="Plant Biotechnol. J.">
        <title>Genome sequencing of the Australian wild diploid species Gossypium australe highlights disease resistance and delayed gland morphogenesis.</title>
        <authorList>
            <person name="Cai Y."/>
            <person name="Cai X."/>
            <person name="Wang Q."/>
            <person name="Wang P."/>
            <person name="Zhang Y."/>
            <person name="Cai C."/>
            <person name="Xu Y."/>
            <person name="Wang K."/>
            <person name="Zhou Z."/>
            <person name="Wang C."/>
            <person name="Geng S."/>
            <person name="Li B."/>
            <person name="Dong Q."/>
            <person name="Hou Y."/>
            <person name="Wang H."/>
            <person name="Ai P."/>
            <person name="Liu Z."/>
            <person name="Yi F."/>
            <person name="Sun M."/>
            <person name="An G."/>
            <person name="Cheng J."/>
            <person name="Zhang Y."/>
            <person name="Shi Q."/>
            <person name="Xie Y."/>
            <person name="Shi X."/>
            <person name="Chang Y."/>
            <person name="Huang F."/>
            <person name="Chen Y."/>
            <person name="Hong S."/>
            <person name="Mi L."/>
            <person name="Sun Q."/>
            <person name="Zhang L."/>
            <person name="Zhou B."/>
            <person name="Peng R."/>
            <person name="Zhang X."/>
            <person name="Liu F."/>
        </authorList>
    </citation>
    <scope>NUCLEOTIDE SEQUENCE [LARGE SCALE GENOMIC DNA]</scope>
    <source>
        <strain evidence="2">cv. PA1801</strain>
    </source>
</reference>
<keyword evidence="2" id="KW-1185">Reference proteome</keyword>
<dbReference type="Gene3D" id="3.10.10.10">
    <property type="entry name" value="HIV Type 1 Reverse Transcriptase, subunit A, domain 1"/>
    <property type="match status" value="1"/>
</dbReference>
<dbReference type="SUPFAM" id="SSF56672">
    <property type="entry name" value="DNA/RNA polymerases"/>
    <property type="match status" value="1"/>
</dbReference>
<dbReference type="EMBL" id="SMMG02000004">
    <property type="protein sequence ID" value="KAA3477790.1"/>
    <property type="molecule type" value="Genomic_DNA"/>
</dbReference>